<dbReference type="AlphaFoldDB" id="A0A1A8YXB7"/>
<proteinExistence type="predicted"/>
<reference evidence="1" key="1">
    <citation type="submission" date="2016-05" db="EMBL/GenBank/DDBJ databases">
        <authorList>
            <person name="Lavstsen T."/>
            <person name="Jespersen J.S."/>
        </authorList>
    </citation>
    <scope>NUCLEOTIDE SEQUENCE [LARGE SCALE GENOMIC DNA]</scope>
</reference>
<gene>
    <name evidence="1" type="ORF">POVWA1_031360</name>
    <name evidence="2" type="ORF">POVWA2_031080</name>
</gene>
<evidence type="ECO:0000313" key="2">
    <source>
        <dbReference type="EMBL" id="SBT36622.1"/>
    </source>
</evidence>
<name>A0A1A8YXB7_PLAOA</name>
<accession>A0A1A8YXB7</accession>
<dbReference type="EMBL" id="FLRE01000121">
    <property type="protein sequence ID" value="SBT36622.1"/>
    <property type="molecule type" value="Genomic_DNA"/>
</dbReference>
<dbReference type="Proteomes" id="UP000078555">
    <property type="component" value="Unassembled WGS sequence"/>
</dbReference>
<dbReference type="EMBL" id="FLRD01000092">
    <property type="protein sequence ID" value="SBT36219.1"/>
    <property type="molecule type" value="Genomic_DNA"/>
</dbReference>
<sequence length="105" mass="12249">MSCFPCGHLYQATKDVHTQFAGLFSPLTRGYGKLRIRASTQCKEKVSHFFRSWGSDFHHRLLRSRGKCKNCVLVTVRLPKYGVLNAQDESSDWPKWCRKKDRWTA</sequence>
<evidence type="ECO:0000313" key="3">
    <source>
        <dbReference type="Proteomes" id="UP000078550"/>
    </source>
</evidence>
<reference evidence="3" key="3">
    <citation type="submission" date="2016-05" db="EMBL/GenBank/DDBJ databases">
        <authorList>
            <person name="Naeem Raeece"/>
        </authorList>
    </citation>
    <scope>NUCLEOTIDE SEQUENCE [LARGE SCALE GENOMIC DNA]</scope>
</reference>
<evidence type="ECO:0000313" key="4">
    <source>
        <dbReference type="Proteomes" id="UP000078555"/>
    </source>
</evidence>
<protein>
    <submittedName>
        <fullName evidence="1">Uncharacterized protein</fullName>
    </submittedName>
</protein>
<dbReference type="Proteomes" id="UP000078550">
    <property type="component" value="Unassembled WGS sequence"/>
</dbReference>
<reference evidence="4" key="2">
    <citation type="submission" date="2016-05" db="EMBL/GenBank/DDBJ databases">
        <authorList>
            <person name="Naeem R."/>
        </authorList>
    </citation>
    <scope>NUCLEOTIDE SEQUENCE [LARGE SCALE GENOMIC DNA]</scope>
</reference>
<evidence type="ECO:0000313" key="1">
    <source>
        <dbReference type="EMBL" id="SBT36219.1"/>
    </source>
</evidence>
<organism evidence="1 4">
    <name type="scientific">Plasmodium ovale wallikeri</name>
    <dbReference type="NCBI Taxonomy" id="864142"/>
    <lineage>
        <taxon>Eukaryota</taxon>
        <taxon>Sar</taxon>
        <taxon>Alveolata</taxon>
        <taxon>Apicomplexa</taxon>
        <taxon>Aconoidasida</taxon>
        <taxon>Haemosporida</taxon>
        <taxon>Plasmodiidae</taxon>
        <taxon>Plasmodium</taxon>
        <taxon>Plasmodium (Plasmodium)</taxon>
    </lineage>
</organism>
<keyword evidence="4" id="KW-1185">Reference proteome</keyword>